<feature type="domain" description="DUF6160" evidence="2">
    <location>
        <begin position="4"/>
        <end position="82"/>
    </location>
</feature>
<evidence type="ECO:0000256" key="1">
    <source>
        <dbReference type="SAM" id="SignalP"/>
    </source>
</evidence>
<evidence type="ECO:0000259" key="2">
    <source>
        <dbReference type="Pfam" id="PF19657"/>
    </source>
</evidence>
<dbReference type="OrthoDB" id="8755875at2"/>
<feature type="signal peptide" evidence="1">
    <location>
        <begin position="1"/>
        <end position="24"/>
    </location>
</feature>
<dbReference type="AlphaFoldDB" id="A0A3A3FTF7"/>
<protein>
    <recommendedName>
        <fullName evidence="2">DUF6160 domain-containing protein</fullName>
    </recommendedName>
</protein>
<organism evidence="3 4">
    <name type="scientific">Noviherbaspirillum saxi</name>
    <dbReference type="NCBI Taxonomy" id="2320863"/>
    <lineage>
        <taxon>Bacteria</taxon>
        <taxon>Pseudomonadati</taxon>
        <taxon>Pseudomonadota</taxon>
        <taxon>Betaproteobacteria</taxon>
        <taxon>Burkholderiales</taxon>
        <taxon>Oxalobacteraceae</taxon>
        <taxon>Noviherbaspirillum</taxon>
    </lineage>
</organism>
<keyword evidence="4" id="KW-1185">Reference proteome</keyword>
<feature type="chain" id="PRO_5017358410" description="DUF6160 domain-containing protein" evidence="1">
    <location>
        <begin position="25"/>
        <end position="166"/>
    </location>
</feature>
<dbReference type="EMBL" id="QYUO01000001">
    <property type="protein sequence ID" value="RJF99507.1"/>
    <property type="molecule type" value="Genomic_DNA"/>
</dbReference>
<evidence type="ECO:0000313" key="3">
    <source>
        <dbReference type="EMBL" id="RJF99507.1"/>
    </source>
</evidence>
<proteinExistence type="predicted"/>
<dbReference type="RefSeq" id="WP_119769445.1">
    <property type="nucleotide sequence ID" value="NZ_QYUO01000001.1"/>
</dbReference>
<accession>A0A3A3FTF7</accession>
<dbReference type="Pfam" id="PF19657">
    <property type="entry name" value="DUF6160"/>
    <property type="match status" value="1"/>
</dbReference>
<keyword evidence="1" id="KW-0732">Signal</keyword>
<evidence type="ECO:0000313" key="4">
    <source>
        <dbReference type="Proteomes" id="UP000265955"/>
    </source>
</evidence>
<dbReference type="Proteomes" id="UP000265955">
    <property type="component" value="Unassembled WGS sequence"/>
</dbReference>
<gene>
    <name evidence="3" type="ORF">D3871_13965</name>
</gene>
<reference evidence="4" key="1">
    <citation type="submission" date="2018-09" db="EMBL/GenBank/DDBJ databases">
        <authorList>
            <person name="Zhu H."/>
        </authorList>
    </citation>
    <scope>NUCLEOTIDE SEQUENCE [LARGE SCALE GENOMIC DNA]</scope>
    <source>
        <strain evidence="4">K1R23-30</strain>
    </source>
</reference>
<name>A0A3A3FTF7_9BURK</name>
<comment type="caution">
    <text evidence="3">The sequence shown here is derived from an EMBL/GenBank/DDBJ whole genome shotgun (WGS) entry which is preliminary data.</text>
</comment>
<dbReference type="InterPro" id="IPR046158">
    <property type="entry name" value="DUF6160"/>
</dbReference>
<sequence>MKLQLITKSAIATALSVFAIAASAMTPIQDEGLSQVAGQDGVSIGADLNVNIGSFVYTNRTENASVSFNNIRARGLIAAAIDVVNQTTFATEFVAPNSITAPASFYGGGDVVKISLPATIGVDPTKLLSVSVESIRMGNSAAGTSFGSFAMNNIDLRGTSAYIWAH</sequence>